<sequence length="433" mass="45506">MLVLWLSLISWSTTACLASRTLAAVLANVSDAAGGNGRAQICSSCDEYGWAYCMGCSASCKWRSGACMHKCSSCCGLSDGCPVSYCTCQQGANVLGALSTDCPEPSADPSDDARRFQLFTPRASGGGGAYVAVELSRPSWADLRPRLVLHWHQEWVVRMTRQFWGCSPSATGGGGCSWKRTFTWETRGAANDSAKASTTTIELAEAEYIRAGALLAKAGQEGAQYLDIKTGGDLLRKKASATCWGRATPGSSWPARMAGGVYLDKGVVEGSAEVMWPRGAEPPVQPEVLLSAEKSVRSAEARGREQLKPKVQDTGSFVVAELLEGRLGPPFRAALQGGLFRGRGDVVSDDSPADGVPAPGLNFGTFVDHFAAPPLEAAAPSAEPWAGGASGPVVALQPGGEAFRQLRCELGMHRCRGSVVAPLNTPCPQEAAE</sequence>
<feature type="chain" id="PRO_5046648088" evidence="1">
    <location>
        <begin position="19"/>
        <end position="433"/>
    </location>
</feature>
<keyword evidence="3" id="KW-1185">Reference proteome</keyword>
<evidence type="ECO:0000256" key="1">
    <source>
        <dbReference type="SAM" id="SignalP"/>
    </source>
</evidence>
<comment type="caution">
    <text evidence="2">The sequence shown here is derived from an EMBL/GenBank/DDBJ whole genome shotgun (WGS) entry which is preliminary data.</text>
</comment>
<proteinExistence type="predicted"/>
<dbReference type="EMBL" id="CAUYUJ010022604">
    <property type="protein sequence ID" value="CAK0911552.1"/>
    <property type="molecule type" value="Genomic_DNA"/>
</dbReference>
<name>A0ABN9YFC5_9DINO</name>
<gene>
    <name evidence="2" type="ORF">PCOR1329_LOCUS85402</name>
</gene>
<protein>
    <submittedName>
        <fullName evidence="2">Uncharacterized protein</fullName>
    </submittedName>
</protein>
<accession>A0ABN9YFC5</accession>
<organism evidence="2 3">
    <name type="scientific">Prorocentrum cordatum</name>
    <dbReference type="NCBI Taxonomy" id="2364126"/>
    <lineage>
        <taxon>Eukaryota</taxon>
        <taxon>Sar</taxon>
        <taxon>Alveolata</taxon>
        <taxon>Dinophyceae</taxon>
        <taxon>Prorocentrales</taxon>
        <taxon>Prorocentraceae</taxon>
        <taxon>Prorocentrum</taxon>
    </lineage>
</organism>
<dbReference type="Proteomes" id="UP001189429">
    <property type="component" value="Unassembled WGS sequence"/>
</dbReference>
<evidence type="ECO:0000313" key="3">
    <source>
        <dbReference type="Proteomes" id="UP001189429"/>
    </source>
</evidence>
<evidence type="ECO:0000313" key="2">
    <source>
        <dbReference type="EMBL" id="CAK0911552.1"/>
    </source>
</evidence>
<reference evidence="2" key="1">
    <citation type="submission" date="2023-10" db="EMBL/GenBank/DDBJ databases">
        <authorList>
            <person name="Chen Y."/>
            <person name="Shah S."/>
            <person name="Dougan E. K."/>
            <person name="Thang M."/>
            <person name="Chan C."/>
        </authorList>
    </citation>
    <scope>NUCLEOTIDE SEQUENCE [LARGE SCALE GENOMIC DNA]</scope>
</reference>
<feature type="signal peptide" evidence="1">
    <location>
        <begin position="1"/>
        <end position="18"/>
    </location>
</feature>
<keyword evidence="1" id="KW-0732">Signal</keyword>